<proteinExistence type="predicted"/>
<name>A0ABV0U8M5_9TELE</name>
<feature type="transmembrane region" description="Helical" evidence="1">
    <location>
        <begin position="33"/>
        <end position="52"/>
    </location>
</feature>
<evidence type="ECO:0000256" key="1">
    <source>
        <dbReference type="SAM" id="Phobius"/>
    </source>
</evidence>
<organism evidence="2 3">
    <name type="scientific">Ilyodon furcidens</name>
    <name type="common">goldbreast splitfin</name>
    <dbReference type="NCBI Taxonomy" id="33524"/>
    <lineage>
        <taxon>Eukaryota</taxon>
        <taxon>Metazoa</taxon>
        <taxon>Chordata</taxon>
        <taxon>Craniata</taxon>
        <taxon>Vertebrata</taxon>
        <taxon>Euteleostomi</taxon>
        <taxon>Actinopterygii</taxon>
        <taxon>Neopterygii</taxon>
        <taxon>Teleostei</taxon>
        <taxon>Neoteleostei</taxon>
        <taxon>Acanthomorphata</taxon>
        <taxon>Ovalentaria</taxon>
        <taxon>Atherinomorphae</taxon>
        <taxon>Cyprinodontiformes</taxon>
        <taxon>Goodeidae</taxon>
        <taxon>Ilyodon</taxon>
    </lineage>
</organism>
<protein>
    <submittedName>
        <fullName evidence="2">Uncharacterized protein</fullName>
    </submittedName>
</protein>
<keyword evidence="1" id="KW-0472">Membrane</keyword>
<reference evidence="2 3" key="1">
    <citation type="submission" date="2021-06" db="EMBL/GenBank/DDBJ databases">
        <authorList>
            <person name="Palmer J.M."/>
        </authorList>
    </citation>
    <scope>NUCLEOTIDE SEQUENCE [LARGE SCALE GENOMIC DNA]</scope>
    <source>
        <strain evidence="3">if_2019</strain>
        <tissue evidence="2">Muscle</tissue>
    </source>
</reference>
<comment type="caution">
    <text evidence="2">The sequence shown here is derived from an EMBL/GenBank/DDBJ whole genome shotgun (WGS) entry which is preliminary data.</text>
</comment>
<keyword evidence="1" id="KW-0812">Transmembrane</keyword>
<keyword evidence="1" id="KW-1133">Transmembrane helix</keyword>
<dbReference type="Proteomes" id="UP001482620">
    <property type="component" value="Unassembled WGS sequence"/>
</dbReference>
<accession>A0ABV0U8M5</accession>
<feature type="transmembrane region" description="Helical" evidence="1">
    <location>
        <begin position="64"/>
        <end position="85"/>
    </location>
</feature>
<sequence length="123" mass="13563">MQKKVLHCGCVVVQLVALLPCSKKVMGLTPSLGSLLHGVCMFSLWMHGFYLGTPASSHSMTVRFIGLSKLPLVMSVCMIVCPVCLCCPTMERQPVQGLPRLSSVDLMENRHQIPRDPVQKKQV</sequence>
<evidence type="ECO:0000313" key="3">
    <source>
        <dbReference type="Proteomes" id="UP001482620"/>
    </source>
</evidence>
<dbReference type="EMBL" id="JAHRIQ010059917">
    <property type="protein sequence ID" value="MEQ2240890.1"/>
    <property type="molecule type" value="Genomic_DNA"/>
</dbReference>
<gene>
    <name evidence="2" type="ORF">ILYODFUR_019723</name>
</gene>
<keyword evidence="3" id="KW-1185">Reference proteome</keyword>
<evidence type="ECO:0000313" key="2">
    <source>
        <dbReference type="EMBL" id="MEQ2240890.1"/>
    </source>
</evidence>